<name>A0A916RM48_9BACI</name>
<dbReference type="EMBL" id="BMEY01000001">
    <property type="protein sequence ID" value="GGA62351.1"/>
    <property type="molecule type" value="Genomic_DNA"/>
</dbReference>
<protein>
    <recommendedName>
        <fullName evidence="3">SPOR domain-containing protein</fullName>
    </recommendedName>
</protein>
<organism evidence="1 2">
    <name type="scientific">Ornithinibacillus halotolerans</name>
    <dbReference type="NCBI Taxonomy" id="1274357"/>
    <lineage>
        <taxon>Bacteria</taxon>
        <taxon>Bacillati</taxon>
        <taxon>Bacillota</taxon>
        <taxon>Bacilli</taxon>
        <taxon>Bacillales</taxon>
        <taxon>Bacillaceae</taxon>
        <taxon>Ornithinibacillus</taxon>
    </lineage>
</organism>
<comment type="caution">
    <text evidence="1">The sequence shown here is derived from an EMBL/GenBank/DDBJ whole genome shotgun (WGS) entry which is preliminary data.</text>
</comment>
<reference evidence="1" key="1">
    <citation type="journal article" date="2014" name="Int. J. Syst. Evol. Microbiol.">
        <title>Complete genome sequence of Corynebacterium casei LMG S-19264T (=DSM 44701T), isolated from a smear-ripened cheese.</title>
        <authorList>
            <consortium name="US DOE Joint Genome Institute (JGI-PGF)"/>
            <person name="Walter F."/>
            <person name="Albersmeier A."/>
            <person name="Kalinowski J."/>
            <person name="Ruckert C."/>
        </authorList>
    </citation>
    <scope>NUCLEOTIDE SEQUENCE</scope>
    <source>
        <strain evidence="1">CGMCC 1.12408</strain>
    </source>
</reference>
<keyword evidence="2" id="KW-1185">Reference proteome</keyword>
<dbReference type="Proteomes" id="UP000613512">
    <property type="component" value="Unassembled WGS sequence"/>
</dbReference>
<evidence type="ECO:0008006" key="3">
    <source>
        <dbReference type="Google" id="ProtNLM"/>
    </source>
</evidence>
<dbReference type="AlphaFoldDB" id="A0A916RM48"/>
<evidence type="ECO:0000313" key="2">
    <source>
        <dbReference type="Proteomes" id="UP000613512"/>
    </source>
</evidence>
<evidence type="ECO:0000313" key="1">
    <source>
        <dbReference type="EMBL" id="GGA62351.1"/>
    </source>
</evidence>
<proteinExistence type="predicted"/>
<gene>
    <name evidence="1" type="ORF">GCM10008025_02890</name>
</gene>
<accession>A0A916RM48</accession>
<reference evidence="1" key="2">
    <citation type="submission" date="2020-09" db="EMBL/GenBank/DDBJ databases">
        <authorList>
            <person name="Sun Q."/>
            <person name="Zhou Y."/>
        </authorList>
    </citation>
    <scope>NUCLEOTIDE SEQUENCE</scope>
    <source>
        <strain evidence="1">CGMCC 1.12408</strain>
    </source>
</reference>
<sequence length="97" mass="10995">MGNKKDCHLLMTGLFKTAEELANALKLASSKLGWNIHEREDTTDFDPYYRIYTGLFGTKSEAENGQNNLEMPPVGIYTLSKLSMKKIKNKSLILVRI</sequence>